<evidence type="ECO:0000313" key="3">
    <source>
        <dbReference type="Proteomes" id="UP000824998"/>
    </source>
</evidence>
<dbReference type="EMBL" id="MU251362">
    <property type="protein sequence ID" value="KAG9239019.1"/>
    <property type="molecule type" value="Genomic_DNA"/>
</dbReference>
<feature type="region of interest" description="Disordered" evidence="1">
    <location>
        <begin position="69"/>
        <end position="111"/>
    </location>
</feature>
<feature type="region of interest" description="Disordered" evidence="1">
    <location>
        <begin position="1"/>
        <end position="31"/>
    </location>
</feature>
<feature type="compositionally biased region" description="Low complexity" evidence="1">
    <location>
        <begin position="69"/>
        <end position="89"/>
    </location>
</feature>
<protein>
    <submittedName>
        <fullName evidence="2">Uncharacterized protein</fullName>
    </submittedName>
</protein>
<sequence length="160" mass="16924">MQSESHGLGKKGSRTAPLFPLLPLESTPSRSSLVPLDRVSFLSSLFPLVSLPSRVSSLSCLFPLVSLPSPPSRVSSLSSLSSASSPSSSTKRARSFPPPPPPCSPFQVPPQRPSRWHRVIQLHKSSSVPPEPVESRLLPPTVSIIVINSGISASVTTAAN</sequence>
<evidence type="ECO:0000256" key="1">
    <source>
        <dbReference type="SAM" id="MobiDB-lite"/>
    </source>
</evidence>
<gene>
    <name evidence="2" type="ORF">BJ875DRAFT_261258</name>
</gene>
<dbReference type="AlphaFoldDB" id="A0A9P7YSI7"/>
<evidence type="ECO:0000313" key="2">
    <source>
        <dbReference type="EMBL" id="KAG9239019.1"/>
    </source>
</evidence>
<accession>A0A9P7YSI7</accession>
<comment type="caution">
    <text evidence="2">The sequence shown here is derived from an EMBL/GenBank/DDBJ whole genome shotgun (WGS) entry which is preliminary data.</text>
</comment>
<reference evidence="2" key="1">
    <citation type="journal article" date="2021" name="IMA Fungus">
        <title>Genomic characterization of three marine fungi, including Emericellopsis atlantica sp. nov. with signatures of a generalist lifestyle and marine biomass degradation.</title>
        <authorList>
            <person name="Hagestad O.C."/>
            <person name="Hou L."/>
            <person name="Andersen J.H."/>
            <person name="Hansen E.H."/>
            <person name="Altermark B."/>
            <person name="Li C."/>
            <person name="Kuhnert E."/>
            <person name="Cox R.J."/>
            <person name="Crous P.W."/>
            <person name="Spatafora J.W."/>
            <person name="Lail K."/>
            <person name="Amirebrahimi M."/>
            <person name="Lipzen A."/>
            <person name="Pangilinan J."/>
            <person name="Andreopoulos W."/>
            <person name="Hayes R.D."/>
            <person name="Ng V."/>
            <person name="Grigoriev I.V."/>
            <person name="Jackson S.A."/>
            <person name="Sutton T.D.S."/>
            <person name="Dobson A.D.W."/>
            <person name="Rama T."/>
        </authorList>
    </citation>
    <scope>NUCLEOTIDE SEQUENCE</scope>
    <source>
        <strain evidence="2">TRa018bII</strain>
    </source>
</reference>
<keyword evidence="3" id="KW-1185">Reference proteome</keyword>
<name>A0A9P7YSI7_9HELO</name>
<organism evidence="2 3">
    <name type="scientific">Amylocarpus encephaloides</name>
    <dbReference type="NCBI Taxonomy" id="45428"/>
    <lineage>
        <taxon>Eukaryota</taxon>
        <taxon>Fungi</taxon>
        <taxon>Dikarya</taxon>
        <taxon>Ascomycota</taxon>
        <taxon>Pezizomycotina</taxon>
        <taxon>Leotiomycetes</taxon>
        <taxon>Helotiales</taxon>
        <taxon>Helotiales incertae sedis</taxon>
        <taxon>Amylocarpus</taxon>
    </lineage>
</organism>
<dbReference type="Proteomes" id="UP000824998">
    <property type="component" value="Unassembled WGS sequence"/>
</dbReference>
<feature type="compositionally biased region" description="Pro residues" evidence="1">
    <location>
        <begin position="96"/>
        <end position="111"/>
    </location>
</feature>
<proteinExistence type="predicted"/>